<organism evidence="1 2">
    <name type="scientific">Ophiostoma piceae (strain UAMH 11346)</name>
    <name type="common">Sap stain fungus</name>
    <dbReference type="NCBI Taxonomy" id="1262450"/>
    <lineage>
        <taxon>Eukaryota</taxon>
        <taxon>Fungi</taxon>
        <taxon>Dikarya</taxon>
        <taxon>Ascomycota</taxon>
        <taxon>Pezizomycotina</taxon>
        <taxon>Sordariomycetes</taxon>
        <taxon>Sordariomycetidae</taxon>
        <taxon>Ophiostomatales</taxon>
        <taxon>Ophiostomataceae</taxon>
        <taxon>Ophiostoma</taxon>
    </lineage>
</organism>
<dbReference type="EMBL" id="KE148147">
    <property type="protein sequence ID" value="EPE09705.1"/>
    <property type="molecule type" value="Genomic_DNA"/>
</dbReference>
<dbReference type="Proteomes" id="UP000016923">
    <property type="component" value="Unassembled WGS sequence"/>
</dbReference>
<gene>
    <name evidence="1" type="ORF">F503_07481</name>
</gene>
<dbReference type="AlphaFoldDB" id="S3D8E9"/>
<sequence>MATAHASETLSVSFSTPLPRSLDSHIHVRLTTRDKCIMLFVTSTASEDSEALTSLGSFVYAVPDRFKPSEPLCTNIYIDEGSLEFAVRLAKLLVKRTQQPVYVSSSLALDRMGMGGTVEEVLEAYQAIATPLLPLLPKLQNGA</sequence>
<dbReference type="VEuPathDB" id="FungiDB:F503_07481"/>
<evidence type="ECO:0000313" key="2">
    <source>
        <dbReference type="Proteomes" id="UP000016923"/>
    </source>
</evidence>
<accession>S3D8E9</accession>
<protein>
    <recommendedName>
        <fullName evidence="3">Proteasome assembly chaperone 3</fullName>
    </recommendedName>
</protein>
<evidence type="ECO:0000313" key="1">
    <source>
        <dbReference type="EMBL" id="EPE09705.1"/>
    </source>
</evidence>
<dbReference type="InterPro" id="IPR032157">
    <property type="entry name" value="PAC4"/>
</dbReference>
<dbReference type="eggNOG" id="ENOG502SAIH">
    <property type="taxonomic scope" value="Eukaryota"/>
</dbReference>
<dbReference type="GO" id="GO:0043248">
    <property type="term" value="P:proteasome assembly"/>
    <property type="evidence" value="ECO:0007669"/>
    <property type="project" value="InterPro"/>
</dbReference>
<reference evidence="1 2" key="1">
    <citation type="journal article" date="2013" name="BMC Genomics">
        <title>The genome and transcriptome of the pine saprophyte Ophiostoma piceae, and a comparison with the bark beetle-associated pine pathogen Grosmannia clavigera.</title>
        <authorList>
            <person name="Haridas S."/>
            <person name="Wang Y."/>
            <person name="Lim L."/>
            <person name="Massoumi Alamouti S."/>
            <person name="Jackman S."/>
            <person name="Docking R."/>
            <person name="Robertson G."/>
            <person name="Birol I."/>
            <person name="Bohlmann J."/>
            <person name="Breuil C."/>
        </authorList>
    </citation>
    <scope>NUCLEOTIDE SEQUENCE [LARGE SCALE GENOMIC DNA]</scope>
    <source>
        <strain evidence="1 2">UAMH 11346</strain>
    </source>
</reference>
<keyword evidence="2" id="KW-1185">Reference proteome</keyword>
<dbReference type="HOGENOM" id="CLU_108992_1_0_1"/>
<proteinExistence type="predicted"/>
<dbReference type="Gene3D" id="3.30.230.100">
    <property type="match status" value="1"/>
</dbReference>
<dbReference type="Pfam" id="PF16093">
    <property type="entry name" value="PAC4"/>
    <property type="match status" value="1"/>
</dbReference>
<dbReference type="OrthoDB" id="5407417at2759"/>
<evidence type="ECO:0008006" key="3">
    <source>
        <dbReference type="Google" id="ProtNLM"/>
    </source>
</evidence>
<dbReference type="OMA" id="VYVGCSI"/>
<name>S3D8E9_OPHP1</name>